<feature type="region of interest" description="Disordered" evidence="1">
    <location>
        <begin position="42"/>
        <end position="73"/>
    </location>
</feature>
<dbReference type="EMBL" id="MW182988">
    <property type="protein sequence ID" value="QVW56535.1"/>
    <property type="molecule type" value="Genomic_DNA"/>
</dbReference>
<evidence type="ECO:0000256" key="1">
    <source>
        <dbReference type="SAM" id="MobiDB-lite"/>
    </source>
</evidence>
<reference evidence="2" key="1">
    <citation type="submission" date="2020-10" db="EMBL/GenBank/DDBJ databases">
        <title>CRESS DNA virus dark matter in the feces of wild birds.</title>
        <authorList>
            <person name="Yang S."/>
            <person name="Zhang W."/>
        </authorList>
    </citation>
    <scope>NUCLEOTIDE SEQUENCE</scope>
    <source>
        <strain evidence="2">Rfb198gen1</strain>
    </source>
</reference>
<evidence type="ECO:0000313" key="2">
    <source>
        <dbReference type="EMBL" id="QVW56535.1"/>
    </source>
</evidence>
<name>A0A8E7G217_9VIRU</name>
<proteinExistence type="predicted"/>
<protein>
    <submittedName>
        <fullName evidence="2">Capsid protein</fullName>
    </submittedName>
</protein>
<organism evidence="2">
    <name type="scientific">Tarsiger cyanurus Genomoviridae sp</name>
    <dbReference type="NCBI Taxonomy" id="2814994"/>
    <lineage>
        <taxon>Viruses</taxon>
        <taxon>Monodnaviria</taxon>
        <taxon>Shotokuvirae</taxon>
        <taxon>Cressdnaviricota</taxon>
        <taxon>Repensiviricetes</taxon>
        <taxon>Geplafuvirales</taxon>
        <taxon>Genomoviridae</taxon>
    </lineage>
</organism>
<feature type="compositionally biased region" description="Basic residues" evidence="1">
    <location>
        <begin position="45"/>
        <end position="71"/>
    </location>
</feature>
<accession>A0A8E7G217</accession>
<sequence>MTVDSNPAYWALHTDQAKRDPFYHPCDGLSLLSPVTMPRYARTTRVGRRRAPRRRRATVGRRPVRRRRYARVSRTPRFASRRRILNIASTKKVDHMINANKADPVTAVNPITGLGPTIVSPTNGVTQAYGWIATARDNTNTPGVPAGGVDDSSRTADTCYMRGLKEFIGIETQSNQPFQWRRICFTFKGQEILRDRTSTAVGTLYQEASPPGWMRTTTHLLGTNVVSTFVYDQLEALLFRGVRNLDWFDVMDAQVDRHRVGLKFDRTRHFRSGNDVGQLRKIKMWHPMNRNLEYNSDESAGGRIESVLSANTNVSMGDYYVIDFFRFVTTATINDAISFTPEAILYWHERG</sequence>